<name>K8EAY6_9CHLO</name>
<evidence type="ECO:0000259" key="3">
    <source>
        <dbReference type="PROSITE" id="PS51464"/>
    </source>
</evidence>
<dbReference type="Proteomes" id="UP000198341">
    <property type="component" value="Chromosome 2"/>
</dbReference>
<dbReference type="eggNOG" id="ENOG502RDRP">
    <property type="taxonomic scope" value="Eukaryota"/>
</dbReference>
<dbReference type="GO" id="GO:1901135">
    <property type="term" value="P:carbohydrate derivative metabolic process"/>
    <property type="evidence" value="ECO:0007669"/>
    <property type="project" value="InterPro"/>
</dbReference>
<dbReference type="Pfam" id="PF01380">
    <property type="entry name" value="SIS"/>
    <property type="match status" value="1"/>
</dbReference>
<dbReference type="Gene3D" id="3.40.50.10490">
    <property type="entry name" value="Glucose-6-phosphate isomerase like protein, domain 1"/>
    <property type="match status" value="1"/>
</dbReference>
<dbReference type="Pfam" id="PF00571">
    <property type="entry name" value="CBS"/>
    <property type="match status" value="1"/>
</dbReference>
<keyword evidence="1" id="KW-0129">CBS domain</keyword>
<dbReference type="GO" id="GO:0097367">
    <property type="term" value="F:carbohydrate derivative binding"/>
    <property type="evidence" value="ECO:0007669"/>
    <property type="project" value="InterPro"/>
</dbReference>
<sequence length="365" mass="39228">MSNILTGCCGGARAGHELKAAAQISKQSIQSLFTEQSAFLDQFFQTLDFEETAKFCQKVLDCKGTTLFTGIGKSSYIAKKVCQTLVSTGTRAIHLAPVDALHGDIGNVNEGDIVVLFSKSGTTEELVNLVPYAKAKGGFLVAATANKESQLAKLCDMHVTIPAPGELQPFEKGSSSVGTSESRVSPPVTYTALQMMFGDTCAVYIMQARGLTQDEYAMNHPAGRIGKRLVLRVQDVMRKIESLPTVSPEEKGLEVLVKMAGDTKGCGCLLVVDKDMTLLGTFSDGDLRRATVAKGAEVSNLLVKDLMNYNKAFPRCCEAEQMAYEAQMSMNLNGKMVDYLPVISGDGKKTLFGLITIESLSEAGM</sequence>
<evidence type="ECO:0000313" key="5">
    <source>
        <dbReference type="Proteomes" id="UP000198341"/>
    </source>
</evidence>
<protein>
    <submittedName>
        <fullName evidence="4">KpsF/GutQ family protein</fullName>
    </submittedName>
</protein>
<evidence type="ECO:0000256" key="1">
    <source>
        <dbReference type="PROSITE-ProRule" id="PRU00703"/>
    </source>
</evidence>
<dbReference type="PROSITE" id="PS51371">
    <property type="entry name" value="CBS"/>
    <property type="match status" value="1"/>
</dbReference>
<dbReference type="AlphaFoldDB" id="K8EAY6"/>
<dbReference type="OrthoDB" id="1872003at2759"/>
<dbReference type="PROSITE" id="PS51464">
    <property type="entry name" value="SIS"/>
    <property type="match status" value="1"/>
</dbReference>
<dbReference type="SUPFAM" id="SSF53697">
    <property type="entry name" value="SIS domain"/>
    <property type="match status" value="1"/>
</dbReference>
<evidence type="ECO:0000313" key="4">
    <source>
        <dbReference type="EMBL" id="CCO15067.1"/>
    </source>
</evidence>
<reference evidence="4 5" key="1">
    <citation type="submission" date="2011-10" db="EMBL/GenBank/DDBJ databases">
        <authorList>
            <person name="Genoscope - CEA"/>
        </authorList>
    </citation>
    <scope>NUCLEOTIDE SEQUENCE [LARGE SCALE GENOMIC DNA]</scope>
    <source>
        <strain evidence="4 5">RCC 1105</strain>
    </source>
</reference>
<keyword evidence="5" id="KW-1185">Reference proteome</keyword>
<gene>
    <name evidence="4" type="ORF">Bathy02g02830</name>
</gene>
<feature type="domain" description="SIS" evidence="3">
    <location>
        <begin position="55"/>
        <end position="211"/>
    </location>
</feature>
<feature type="domain" description="CBS" evidence="2">
    <location>
        <begin position="237"/>
        <end position="298"/>
    </location>
</feature>
<proteinExistence type="predicted"/>
<evidence type="ECO:0000259" key="2">
    <source>
        <dbReference type="PROSITE" id="PS51371"/>
    </source>
</evidence>
<organism evidence="4 5">
    <name type="scientific">Bathycoccus prasinos</name>
    <dbReference type="NCBI Taxonomy" id="41875"/>
    <lineage>
        <taxon>Eukaryota</taxon>
        <taxon>Viridiplantae</taxon>
        <taxon>Chlorophyta</taxon>
        <taxon>Mamiellophyceae</taxon>
        <taxon>Mamiellales</taxon>
        <taxon>Bathycoccaceae</taxon>
        <taxon>Bathycoccus</taxon>
    </lineage>
</organism>
<dbReference type="SUPFAM" id="SSF54631">
    <property type="entry name" value="CBS-domain pair"/>
    <property type="match status" value="1"/>
</dbReference>
<dbReference type="InterPro" id="IPR046342">
    <property type="entry name" value="CBS_dom_sf"/>
</dbReference>
<dbReference type="STRING" id="41875.K8EAY6"/>
<dbReference type="EMBL" id="FO082277">
    <property type="protein sequence ID" value="CCO15067.1"/>
    <property type="molecule type" value="Genomic_DNA"/>
</dbReference>
<dbReference type="Gene3D" id="3.10.580.10">
    <property type="entry name" value="CBS-domain"/>
    <property type="match status" value="1"/>
</dbReference>
<dbReference type="GeneID" id="19017396"/>
<dbReference type="PANTHER" id="PTHR47476">
    <property type="match status" value="1"/>
</dbReference>
<dbReference type="InterPro" id="IPR046348">
    <property type="entry name" value="SIS_dom_sf"/>
</dbReference>
<dbReference type="InterPro" id="IPR001347">
    <property type="entry name" value="SIS_dom"/>
</dbReference>
<dbReference type="InterPro" id="IPR000644">
    <property type="entry name" value="CBS_dom"/>
</dbReference>
<dbReference type="RefSeq" id="XP_007514827.1">
    <property type="nucleotide sequence ID" value="XM_007514765.1"/>
</dbReference>
<dbReference type="KEGG" id="bpg:Bathy02g02830"/>
<accession>K8EAY6</accession>
<dbReference type="PANTHER" id="PTHR47476:SF2">
    <property type="entry name" value="ARABINOSE 5-PHOSPHATE ISOMERASE-RELATED"/>
    <property type="match status" value="1"/>
</dbReference>